<feature type="transmembrane region" description="Helical" evidence="1">
    <location>
        <begin position="58"/>
        <end position="77"/>
    </location>
</feature>
<keyword evidence="3" id="KW-1185">Reference proteome</keyword>
<dbReference type="Proteomes" id="UP000195043">
    <property type="component" value="Unassembled WGS sequence"/>
</dbReference>
<dbReference type="InterPro" id="IPR024735">
    <property type="entry name" value="TcpC"/>
</dbReference>
<organism evidence="2 3">
    <name type="scientific">Candidatus Enterococcus testudinis</name>
    <dbReference type="NCBI Taxonomy" id="1834191"/>
    <lineage>
        <taxon>Bacteria</taxon>
        <taxon>Bacillati</taxon>
        <taxon>Bacillota</taxon>
        <taxon>Bacilli</taxon>
        <taxon>Lactobacillales</taxon>
        <taxon>Enterococcaceae</taxon>
        <taxon>Enterococcus</taxon>
    </lineage>
</organism>
<dbReference type="RefSeq" id="WP_086274325.1">
    <property type="nucleotide sequence ID" value="NZ_NGKU01000001.1"/>
</dbReference>
<dbReference type="Pfam" id="PF12642">
    <property type="entry name" value="TpcC"/>
    <property type="match status" value="1"/>
</dbReference>
<proteinExistence type="predicted"/>
<reference evidence="2 3" key="1">
    <citation type="submission" date="2017-05" db="EMBL/GenBank/DDBJ databases">
        <title>The Genome Sequence of Enterococcus sp. 8G7_MSG3316.</title>
        <authorList>
            <consortium name="The Broad Institute Genomics Platform"/>
            <consortium name="The Broad Institute Genomic Center for Infectious Diseases"/>
            <person name="Earl A."/>
            <person name="Manson A."/>
            <person name="Schwartman J."/>
            <person name="Gilmore M."/>
            <person name="Abouelleil A."/>
            <person name="Cao P."/>
            <person name="Chapman S."/>
            <person name="Cusick C."/>
            <person name="Shea T."/>
            <person name="Young S."/>
            <person name="Neafsey D."/>
            <person name="Nusbaum C."/>
            <person name="Birren B."/>
        </authorList>
    </citation>
    <scope>NUCLEOTIDE SEQUENCE [LARGE SCALE GENOMIC DNA]</scope>
    <source>
        <strain evidence="2 3">8G7_MSG3316</strain>
    </source>
</reference>
<dbReference type="AlphaFoldDB" id="A0A242A617"/>
<keyword evidence="1" id="KW-1133">Transmembrane helix</keyword>
<comment type="caution">
    <text evidence="2">The sequence shown here is derived from an EMBL/GenBank/DDBJ whole genome shotgun (WGS) entry which is preliminary data.</text>
</comment>
<gene>
    <name evidence="2" type="ORF">A5886_001436</name>
</gene>
<accession>A0A242A617</accession>
<keyword evidence="1" id="KW-0472">Membrane</keyword>
<evidence type="ECO:0000313" key="2">
    <source>
        <dbReference type="EMBL" id="OTN76359.1"/>
    </source>
</evidence>
<keyword evidence="1" id="KW-0812">Transmembrane</keyword>
<evidence type="ECO:0000256" key="1">
    <source>
        <dbReference type="SAM" id="Phobius"/>
    </source>
</evidence>
<protein>
    <submittedName>
        <fullName evidence="2">Uncharacterized protein</fullName>
    </submittedName>
</protein>
<sequence length="79" mass="9411">MSIQLENAAYEAKQGANISKIDSKTTEETTEFLETYFKPYPTAPEKELKYMEMYFSKIILSFHIICYIFSKNIYYHYDP</sequence>
<dbReference type="EMBL" id="NGKU01000001">
    <property type="protein sequence ID" value="OTN76359.1"/>
    <property type="molecule type" value="Genomic_DNA"/>
</dbReference>
<evidence type="ECO:0000313" key="3">
    <source>
        <dbReference type="Proteomes" id="UP000195043"/>
    </source>
</evidence>
<name>A0A242A617_9ENTE</name>